<evidence type="ECO:0000313" key="1">
    <source>
        <dbReference type="EMBL" id="KZP30616.1"/>
    </source>
</evidence>
<organism evidence="1 2">
    <name type="scientific">Athelia psychrophila</name>
    <dbReference type="NCBI Taxonomy" id="1759441"/>
    <lineage>
        <taxon>Eukaryota</taxon>
        <taxon>Fungi</taxon>
        <taxon>Dikarya</taxon>
        <taxon>Basidiomycota</taxon>
        <taxon>Agaricomycotina</taxon>
        <taxon>Agaricomycetes</taxon>
        <taxon>Agaricomycetidae</taxon>
        <taxon>Atheliales</taxon>
        <taxon>Atheliaceae</taxon>
        <taxon>Athelia</taxon>
    </lineage>
</organism>
<name>A0A166THI6_9AGAM</name>
<sequence>SLYSEAAERRRTAQSQGFDNIRELFEDLKTRLEGNFVLMKQQLVNVQHTANDMIYSPTCTSFGTIHVDLIKYIHKNHASMGLSNALSTPAREQYLAVSCRKFCSSVRNAFCQDIRDSISHPTKKTTLAVFTHNSAMKYCHGQYDDDMGVGYTIHNALLVSTFLNLALHRK</sequence>
<keyword evidence="2" id="KW-1185">Reference proteome</keyword>
<feature type="non-terminal residue" evidence="1">
    <location>
        <position position="1"/>
    </location>
</feature>
<evidence type="ECO:0000313" key="2">
    <source>
        <dbReference type="Proteomes" id="UP000076532"/>
    </source>
</evidence>
<dbReference type="Proteomes" id="UP000076532">
    <property type="component" value="Unassembled WGS sequence"/>
</dbReference>
<proteinExistence type="predicted"/>
<gene>
    <name evidence="1" type="ORF">FIBSPDRAFT_725835</name>
</gene>
<accession>A0A166THI6</accession>
<dbReference type="AlphaFoldDB" id="A0A166THI6"/>
<protein>
    <submittedName>
        <fullName evidence="1">Uncharacterized protein</fullName>
    </submittedName>
</protein>
<reference evidence="1 2" key="1">
    <citation type="journal article" date="2016" name="Mol. Biol. Evol.">
        <title>Comparative Genomics of Early-Diverging Mushroom-Forming Fungi Provides Insights into the Origins of Lignocellulose Decay Capabilities.</title>
        <authorList>
            <person name="Nagy L.G."/>
            <person name="Riley R."/>
            <person name="Tritt A."/>
            <person name="Adam C."/>
            <person name="Daum C."/>
            <person name="Floudas D."/>
            <person name="Sun H."/>
            <person name="Yadav J.S."/>
            <person name="Pangilinan J."/>
            <person name="Larsson K.H."/>
            <person name="Matsuura K."/>
            <person name="Barry K."/>
            <person name="Labutti K."/>
            <person name="Kuo R."/>
            <person name="Ohm R.A."/>
            <person name="Bhattacharya S.S."/>
            <person name="Shirouzu T."/>
            <person name="Yoshinaga Y."/>
            <person name="Martin F.M."/>
            <person name="Grigoriev I.V."/>
            <person name="Hibbett D.S."/>
        </authorList>
    </citation>
    <scope>NUCLEOTIDE SEQUENCE [LARGE SCALE GENOMIC DNA]</scope>
    <source>
        <strain evidence="1 2">CBS 109695</strain>
    </source>
</reference>
<dbReference type="OrthoDB" id="3269273at2759"/>
<dbReference type="STRING" id="436010.A0A166THI6"/>
<dbReference type="EMBL" id="KV417493">
    <property type="protein sequence ID" value="KZP30616.1"/>
    <property type="molecule type" value="Genomic_DNA"/>
</dbReference>